<dbReference type="RefSeq" id="XP_004333827.1">
    <property type="nucleotide sequence ID" value="XM_004333779.1"/>
</dbReference>
<gene>
    <name evidence="2" type="ORF">ACA1_363120</name>
</gene>
<dbReference type="InterPro" id="IPR016112">
    <property type="entry name" value="VP_dsDNA_II"/>
</dbReference>
<dbReference type="InterPro" id="IPR038519">
    <property type="entry name" value="MCP_C_sf"/>
</dbReference>
<feature type="domain" description="Major capsid protein C-terminal" evidence="1">
    <location>
        <begin position="383"/>
        <end position="506"/>
    </location>
</feature>
<reference evidence="2 3" key="1">
    <citation type="journal article" date="2013" name="Genome Biol.">
        <title>Genome of Acanthamoeba castellanii highlights extensive lateral gene transfer and early evolution of tyrosine kinase signaling.</title>
        <authorList>
            <person name="Clarke M."/>
            <person name="Lohan A.J."/>
            <person name="Liu B."/>
            <person name="Lagkouvardos I."/>
            <person name="Roy S."/>
            <person name="Zafar N."/>
            <person name="Bertelli C."/>
            <person name="Schilde C."/>
            <person name="Kianianmomeni A."/>
            <person name="Burglin T.R."/>
            <person name="Frech C."/>
            <person name="Turcotte B."/>
            <person name="Kopec K.O."/>
            <person name="Synnott J.M."/>
            <person name="Choo C."/>
            <person name="Paponov I."/>
            <person name="Finkler A."/>
            <person name="Soon Heng Tan C."/>
            <person name="Hutchins A.P."/>
            <person name="Weinmeier T."/>
            <person name="Rattei T."/>
            <person name="Chu J.S."/>
            <person name="Gimenez G."/>
            <person name="Irimia M."/>
            <person name="Rigden D.J."/>
            <person name="Fitzpatrick D.A."/>
            <person name="Lorenzo-Morales J."/>
            <person name="Bateman A."/>
            <person name="Chiu C.H."/>
            <person name="Tang P."/>
            <person name="Hegemann P."/>
            <person name="Fromm H."/>
            <person name="Raoult D."/>
            <person name="Greub G."/>
            <person name="Miranda-Saavedra D."/>
            <person name="Chen N."/>
            <person name="Nash P."/>
            <person name="Ginger M.L."/>
            <person name="Horn M."/>
            <person name="Schaap P."/>
            <person name="Caler L."/>
            <person name="Loftus B."/>
        </authorList>
    </citation>
    <scope>NUCLEOTIDE SEQUENCE [LARGE SCALE GENOMIC DNA]</scope>
    <source>
        <strain evidence="2 3">Neff</strain>
    </source>
</reference>
<dbReference type="Proteomes" id="UP000011083">
    <property type="component" value="Unassembled WGS sequence"/>
</dbReference>
<dbReference type="GeneID" id="14912300"/>
<dbReference type="InterPro" id="IPR007542">
    <property type="entry name" value="MCP_C"/>
</dbReference>
<dbReference type="AlphaFoldDB" id="L8GG15"/>
<keyword evidence="3" id="KW-1185">Reference proteome</keyword>
<dbReference type="Pfam" id="PF04451">
    <property type="entry name" value="Capsid_NCLDV"/>
    <property type="match status" value="1"/>
</dbReference>
<dbReference type="Gene3D" id="2.70.9.20">
    <property type="entry name" value="Major capsid protein Vp54"/>
    <property type="match status" value="1"/>
</dbReference>
<dbReference type="KEGG" id="acan:ACA1_363120"/>
<dbReference type="GO" id="GO:0005198">
    <property type="term" value="F:structural molecule activity"/>
    <property type="evidence" value="ECO:0007669"/>
    <property type="project" value="InterPro"/>
</dbReference>
<dbReference type="EMBL" id="KB008147">
    <property type="protein sequence ID" value="ELR11814.1"/>
    <property type="molecule type" value="Genomic_DNA"/>
</dbReference>
<sequence>MTDHILSSASHHYNNVINDSAVSLVDMLRSSSSSAGAVPGAAAAAQGGGDKVAKILSEGYKSNLFRLRFCKVGDFMMSSHNQAFNEGEVAFGGTATCTLKRLGHMIYHTYLVIDLPGIKAARRAAGAGTGDCSLDYPSEYPVEGEILKRADEKAFARYAAERTGKAATARAGKKIYNAEAYGSNKGVGDAATSFDPVEQSILGFDRSFEQSRPVDKKSSSRSPEKRVRGWVRWCNAIGQYLPEMTTMIVEDKNWNSLINLWLYGWEEVAGYAGKELNEHIGKRENWKQLVLDSADRQRLYTPLPFFYTLCAGCVFPYGQMNKHNASSVVKIEVKFAALNRCIVTSGHDIVPVKADGHRLTAKDLAAHLRVTYVHLNENDARTFTNGNQILVITRVQHNIVTLPRGQQRVDVPVPLGGPLISLMWMLRRKASVEQNSHFNFAGVNGRDPLLSNVFYVDNKPLFGEGDEARVYRMLEPLQSFRKTPKGYIYVKSFACDGTAVVPNGMLSLKDRRAFMRLILQQALVAEEVEFIMMGRSFDVAVFDNHHPSLLGDDVVCQA</sequence>
<accession>L8GG15</accession>
<dbReference type="VEuPathDB" id="AmoebaDB:ACA1_363120"/>
<evidence type="ECO:0000259" key="1">
    <source>
        <dbReference type="Pfam" id="PF04451"/>
    </source>
</evidence>
<dbReference type="SUPFAM" id="SSF49749">
    <property type="entry name" value="Group II dsDNA viruses VP"/>
    <property type="match status" value="2"/>
</dbReference>
<protein>
    <submittedName>
        <fullName evidence="2">Iridovirus major capsid protein</fullName>
    </submittedName>
</protein>
<organism evidence="2 3">
    <name type="scientific">Acanthamoeba castellanii (strain ATCC 30010 / Neff)</name>
    <dbReference type="NCBI Taxonomy" id="1257118"/>
    <lineage>
        <taxon>Eukaryota</taxon>
        <taxon>Amoebozoa</taxon>
        <taxon>Discosea</taxon>
        <taxon>Longamoebia</taxon>
        <taxon>Centramoebida</taxon>
        <taxon>Acanthamoebidae</taxon>
        <taxon>Acanthamoeba</taxon>
    </lineage>
</organism>
<name>L8GG15_ACACF</name>
<dbReference type="Gene3D" id="2.70.9.10">
    <property type="entry name" value="Adenovirus Type 2 Hexon, domain 4"/>
    <property type="match status" value="1"/>
</dbReference>
<evidence type="ECO:0000313" key="2">
    <source>
        <dbReference type="EMBL" id="ELR11814.1"/>
    </source>
</evidence>
<evidence type="ECO:0000313" key="3">
    <source>
        <dbReference type="Proteomes" id="UP000011083"/>
    </source>
</evidence>
<proteinExistence type="predicted"/>